<proteinExistence type="inferred from homology"/>
<sequence length="315" mass="36854">MLNRRHLRVKVLQSLYAYHQTNASNIKQQEKSLLASIDEVYEMYIWMLSLISEVVDYASIDANERANKHLPTKEDLNANQKILTNRFAVSLLQNKEYLAGLKKYKVEWSFEPELVKTLFTVLKNSPEYTEYLDKTGDTIQTDKDIIKFIFKKVILKSTLADQVFEEKFIFWPVDKDVLQALIAKTFKNFQFDEPEKNKLAEVTGNWEEDKEFIVKLLETSIRYDKDYQEMITAKTQNWEPERIAMMDTLLMKMAIAEFINFNSIPVKVTINEYLEISKEYSTPKSNSFINGILDKILAELKAEKKINKVGRGLIE</sequence>
<evidence type="ECO:0000256" key="3">
    <source>
        <dbReference type="ARBA" id="ARBA00022884"/>
    </source>
</evidence>
<keyword evidence="4" id="KW-0805">Transcription regulation</keyword>
<evidence type="ECO:0000259" key="6">
    <source>
        <dbReference type="Pfam" id="PF01029"/>
    </source>
</evidence>
<gene>
    <name evidence="7" type="primary">nusB</name>
    <name evidence="7" type="ORF">ACFS5N_01305</name>
</gene>
<evidence type="ECO:0000256" key="2">
    <source>
        <dbReference type="ARBA" id="ARBA00022814"/>
    </source>
</evidence>
<evidence type="ECO:0000256" key="1">
    <source>
        <dbReference type="ARBA" id="ARBA00005952"/>
    </source>
</evidence>
<dbReference type="Gene3D" id="1.10.940.10">
    <property type="entry name" value="NusB-like"/>
    <property type="match status" value="1"/>
</dbReference>
<keyword evidence="5" id="KW-0804">Transcription</keyword>
<protein>
    <submittedName>
        <fullName evidence="7">Transcription antitermination factor NusB</fullName>
    </submittedName>
</protein>
<evidence type="ECO:0000256" key="5">
    <source>
        <dbReference type="ARBA" id="ARBA00023163"/>
    </source>
</evidence>
<dbReference type="InterPro" id="IPR011605">
    <property type="entry name" value="NusB_fam"/>
</dbReference>
<dbReference type="SUPFAM" id="SSF48013">
    <property type="entry name" value="NusB-like"/>
    <property type="match status" value="1"/>
</dbReference>
<dbReference type="InterPro" id="IPR035926">
    <property type="entry name" value="NusB-like_sf"/>
</dbReference>
<keyword evidence="8" id="KW-1185">Reference proteome</keyword>
<reference evidence="8" key="1">
    <citation type="journal article" date="2019" name="Int. J. Syst. Evol. Microbiol.">
        <title>The Global Catalogue of Microorganisms (GCM) 10K type strain sequencing project: providing services to taxonomists for standard genome sequencing and annotation.</title>
        <authorList>
            <consortium name="The Broad Institute Genomics Platform"/>
            <consortium name="The Broad Institute Genome Sequencing Center for Infectious Disease"/>
            <person name="Wu L."/>
            <person name="Ma J."/>
        </authorList>
    </citation>
    <scope>NUCLEOTIDE SEQUENCE [LARGE SCALE GENOMIC DNA]</scope>
    <source>
        <strain evidence="8">KCTC 22437</strain>
    </source>
</reference>
<keyword evidence="3" id="KW-0694">RNA-binding</keyword>
<dbReference type="RefSeq" id="WP_377181409.1">
    <property type="nucleotide sequence ID" value="NZ_JBHUPD010000001.1"/>
</dbReference>
<dbReference type="InterPro" id="IPR006027">
    <property type="entry name" value="NusB_RsmB_TIM44"/>
</dbReference>
<dbReference type="Proteomes" id="UP001597557">
    <property type="component" value="Unassembled WGS sequence"/>
</dbReference>
<dbReference type="PANTHER" id="PTHR11078">
    <property type="entry name" value="N UTILIZATION SUBSTANCE PROTEIN B-RELATED"/>
    <property type="match status" value="1"/>
</dbReference>
<evidence type="ECO:0000313" key="7">
    <source>
        <dbReference type="EMBL" id="MFD2871082.1"/>
    </source>
</evidence>
<comment type="caution">
    <text evidence="7">The sequence shown here is derived from an EMBL/GenBank/DDBJ whole genome shotgun (WGS) entry which is preliminary data.</text>
</comment>
<dbReference type="PANTHER" id="PTHR11078:SF3">
    <property type="entry name" value="ANTITERMINATION NUSB DOMAIN-CONTAINING PROTEIN"/>
    <property type="match status" value="1"/>
</dbReference>
<evidence type="ECO:0000256" key="4">
    <source>
        <dbReference type="ARBA" id="ARBA00023015"/>
    </source>
</evidence>
<comment type="similarity">
    <text evidence="1">Belongs to the NusB family.</text>
</comment>
<keyword evidence="2" id="KW-0889">Transcription antitermination</keyword>
<evidence type="ECO:0000313" key="8">
    <source>
        <dbReference type="Proteomes" id="UP001597557"/>
    </source>
</evidence>
<feature type="domain" description="NusB/RsmB/TIM44" evidence="6">
    <location>
        <begin position="179"/>
        <end position="297"/>
    </location>
</feature>
<accession>A0ABW5Y893</accession>
<dbReference type="NCBIfam" id="TIGR01951">
    <property type="entry name" value="nusB"/>
    <property type="match status" value="1"/>
</dbReference>
<dbReference type="Pfam" id="PF01029">
    <property type="entry name" value="NusB"/>
    <property type="match status" value="1"/>
</dbReference>
<organism evidence="7 8">
    <name type="scientific">Mucilaginibacter ximonensis</name>
    <dbReference type="NCBI Taxonomy" id="538021"/>
    <lineage>
        <taxon>Bacteria</taxon>
        <taxon>Pseudomonadati</taxon>
        <taxon>Bacteroidota</taxon>
        <taxon>Sphingobacteriia</taxon>
        <taxon>Sphingobacteriales</taxon>
        <taxon>Sphingobacteriaceae</taxon>
        <taxon>Mucilaginibacter</taxon>
    </lineage>
</organism>
<dbReference type="EMBL" id="JBHUPD010000001">
    <property type="protein sequence ID" value="MFD2871082.1"/>
    <property type="molecule type" value="Genomic_DNA"/>
</dbReference>
<name>A0ABW5Y893_9SPHI</name>